<gene>
    <name evidence="2" type="ORF">N7482_008839</name>
</gene>
<evidence type="ECO:0000259" key="1">
    <source>
        <dbReference type="PROSITE" id="PS51186"/>
    </source>
</evidence>
<dbReference type="GeneID" id="81430139"/>
<dbReference type="SUPFAM" id="SSF55729">
    <property type="entry name" value="Acyl-CoA N-acyltransferases (Nat)"/>
    <property type="match status" value="1"/>
</dbReference>
<dbReference type="Proteomes" id="UP001149163">
    <property type="component" value="Unassembled WGS sequence"/>
</dbReference>
<dbReference type="PANTHER" id="PTHR42791">
    <property type="entry name" value="GNAT FAMILY ACETYLTRANSFERASE"/>
    <property type="match status" value="1"/>
</dbReference>
<dbReference type="Pfam" id="PF13673">
    <property type="entry name" value="Acetyltransf_10"/>
    <property type="match status" value="1"/>
</dbReference>
<dbReference type="Gene3D" id="3.40.630.30">
    <property type="match status" value="1"/>
</dbReference>
<keyword evidence="3" id="KW-1185">Reference proteome</keyword>
<proteinExistence type="predicted"/>
<evidence type="ECO:0000313" key="3">
    <source>
        <dbReference type="Proteomes" id="UP001149163"/>
    </source>
</evidence>
<dbReference type="InterPro" id="IPR016181">
    <property type="entry name" value="Acyl_CoA_acyltransferase"/>
</dbReference>
<reference evidence="2" key="2">
    <citation type="journal article" date="2023" name="IMA Fungus">
        <title>Comparative genomic study of the Penicillium genus elucidates a diverse pangenome and 15 lateral gene transfer events.</title>
        <authorList>
            <person name="Petersen C."/>
            <person name="Sorensen T."/>
            <person name="Nielsen M.R."/>
            <person name="Sondergaard T.E."/>
            <person name="Sorensen J.L."/>
            <person name="Fitzpatrick D.A."/>
            <person name="Frisvad J.C."/>
            <person name="Nielsen K.L."/>
        </authorList>
    </citation>
    <scope>NUCLEOTIDE SEQUENCE</scope>
    <source>
        <strain evidence="2">IBT 26290</strain>
    </source>
</reference>
<dbReference type="CDD" id="cd04301">
    <property type="entry name" value="NAT_SF"/>
    <property type="match status" value="1"/>
</dbReference>
<dbReference type="EMBL" id="JAPQKN010000006">
    <property type="protein sequence ID" value="KAJ5157739.1"/>
    <property type="molecule type" value="Genomic_DNA"/>
</dbReference>
<evidence type="ECO:0000313" key="2">
    <source>
        <dbReference type="EMBL" id="KAJ5157739.1"/>
    </source>
</evidence>
<dbReference type="OrthoDB" id="2744543at2759"/>
<dbReference type="RefSeq" id="XP_056540728.1">
    <property type="nucleotide sequence ID" value="XM_056690963.1"/>
</dbReference>
<feature type="domain" description="N-acetyltransferase" evidence="1">
    <location>
        <begin position="78"/>
        <end position="204"/>
    </location>
</feature>
<dbReference type="InterPro" id="IPR000182">
    <property type="entry name" value="GNAT_dom"/>
</dbReference>
<comment type="caution">
    <text evidence="2">The sequence shown here is derived from an EMBL/GenBank/DDBJ whole genome shotgun (WGS) entry which is preliminary data.</text>
</comment>
<dbReference type="AlphaFoldDB" id="A0A9W9LIR0"/>
<dbReference type="PROSITE" id="PS51186">
    <property type="entry name" value="GNAT"/>
    <property type="match status" value="1"/>
</dbReference>
<sequence>MTFEVHIAEQADAPKLTEVFCAAFSDPFNRTMFPDTPGVRTWLEHNLFSGMDAPADQVMLKVADSSVPGTVVAFAKWRRLSSGSSADHDRQPEVPAARWPEESDAELCDRFFGTMDGHHREFMEGRPHYYLEILAVHSSYQGRGLASKLLRWGLARADEEAVEVYLSSSPDGRPLYQKYGFQAVGGSFSPFPGYEQVNMIRPVRKEQA</sequence>
<accession>A0A9W9LIR0</accession>
<dbReference type="GO" id="GO:0016747">
    <property type="term" value="F:acyltransferase activity, transferring groups other than amino-acyl groups"/>
    <property type="evidence" value="ECO:0007669"/>
    <property type="project" value="InterPro"/>
</dbReference>
<organism evidence="2 3">
    <name type="scientific">Penicillium canariense</name>
    <dbReference type="NCBI Taxonomy" id="189055"/>
    <lineage>
        <taxon>Eukaryota</taxon>
        <taxon>Fungi</taxon>
        <taxon>Dikarya</taxon>
        <taxon>Ascomycota</taxon>
        <taxon>Pezizomycotina</taxon>
        <taxon>Eurotiomycetes</taxon>
        <taxon>Eurotiomycetidae</taxon>
        <taxon>Eurotiales</taxon>
        <taxon>Aspergillaceae</taxon>
        <taxon>Penicillium</taxon>
    </lineage>
</organism>
<dbReference type="PANTHER" id="PTHR42791:SF17">
    <property type="entry name" value="ACETYLTRANSFERASE, GNAT FAMILY FAMILY (AFU_ORTHOLOGUE AFUA_8G05690)"/>
    <property type="match status" value="1"/>
</dbReference>
<name>A0A9W9LIR0_9EURO</name>
<dbReference type="InterPro" id="IPR052523">
    <property type="entry name" value="Trichothecene_AcTrans"/>
</dbReference>
<reference evidence="2" key="1">
    <citation type="submission" date="2022-11" db="EMBL/GenBank/DDBJ databases">
        <authorList>
            <person name="Petersen C."/>
        </authorList>
    </citation>
    <scope>NUCLEOTIDE SEQUENCE</scope>
    <source>
        <strain evidence="2">IBT 26290</strain>
    </source>
</reference>
<protein>
    <submittedName>
        <fullName evidence="2">Acyl-CoA N-acyltransferase</fullName>
    </submittedName>
</protein>